<name>A0A7E4ZQ81_PANRE</name>
<dbReference type="Pfam" id="PF00651">
    <property type="entry name" value="BTB"/>
    <property type="match status" value="1"/>
</dbReference>
<dbReference type="InterPro" id="IPR011333">
    <property type="entry name" value="SKP1/BTB/POZ_sf"/>
</dbReference>
<evidence type="ECO:0000313" key="3">
    <source>
        <dbReference type="WBParaSite" id="Pan_g10886.t1"/>
    </source>
</evidence>
<keyword evidence="2" id="KW-1185">Reference proteome</keyword>
<dbReference type="SMART" id="SM00225">
    <property type="entry name" value="BTB"/>
    <property type="match status" value="1"/>
</dbReference>
<dbReference type="PROSITE" id="PS50097">
    <property type="entry name" value="BTB"/>
    <property type="match status" value="1"/>
</dbReference>
<organism evidence="2 3">
    <name type="scientific">Panagrellus redivivus</name>
    <name type="common">Microworm</name>
    <dbReference type="NCBI Taxonomy" id="6233"/>
    <lineage>
        <taxon>Eukaryota</taxon>
        <taxon>Metazoa</taxon>
        <taxon>Ecdysozoa</taxon>
        <taxon>Nematoda</taxon>
        <taxon>Chromadorea</taxon>
        <taxon>Rhabditida</taxon>
        <taxon>Tylenchina</taxon>
        <taxon>Panagrolaimomorpha</taxon>
        <taxon>Panagrolaimoidea</taxon>
        <taxon>Panagrolaimidae</taxon>
        <taxon>Panagrellus</taxon>
    </lineage>
</organism>
<proteinExistence type="predicted"/>
<dbReference type="SUPFAM" id="SSF54695">
    <property type="entry name" value="POZ domain"/>
    <property type="match status" value="1"/>
</dbReference>
<accession>A0A7E4ZQ81</accession>
<evidence type="ECO:0000313" key="2">
    <source>
        <dbReference type="Proteomes" id="UP000492821"/>
    </source>
</evidence>
<dbReference type="Proteomes" id="UP000492821">
    <property type="component" value="Unassembled WGS sequence"/>
</dbReference>
<dbReference type="AlphaFoldDB" id="A0A7E4ZQ81"/>
<evidence type="ECO:0000259" key="1">
    <source>
        <dbReference type="PROSITE" id="PS50097"/>
    </source>
</evidence>
<sequence>MALPQRRRPPCLGHGIFDRFIHLGRSDMSSSPPHPDFVSLNINRYDDGSVKASEPREVPGFDGLFWTLRVYPNGRDEKQLKKFCDVFLHISGGPIRVKATVILDETKKTLDAIFQAEDELGFPDFCLTSHLRLLPGENQFNCIVAFESVSDPALWVPRPYEFVDEAKDNTWDTEFIVGDSRIKVHRGFLSMTSSVFDAEFNNTNGKENTNTVSITDFPFEAVKNSVDYIYGHDLGAKTPAEIVDVLRFVRKYSIDTAINSFQAKLEAWLLLNITPETFPVIAKYAWEYENAEMQAECSRFYAQNVEQLKDLTELESSIITGIESFKL</sequence>
<dbReference type="Gene3D" id="3.30.710.10">
    <property type="entry name" value="Potassium Channel Kv1.1, Chain A"/>
    <property type="match status" value="1"/>
</dbReference>
<reference evidence="3" key="2">
    <citation type="submission" date="2020-10" db="UniProtKB">
        <authorList>
            <consortium name="WormBaseParasite"/>
        </authorList>
    </citation>
    <scope>IDENTIFICATION</scope>
</reference>
<dbReference type="CDD" id="cd18186">
    <property type="entry name" value="BTB_POZ_ZBTB_KLHL-like"/>
    <property type="match status" value="1"/>
</dbReference>
<dbReference type="SUPFAM" id="SSF49599">
    <property type="entry name" value="TRAF domain-like"/>
    <property type="match status" value="1"/>
</dbReference>
<protein>
    <submittedName>
        <fullName evidence="3">BTB domain-containing protein</fullName>
    </submittedName>
</protein>
<dbReference type="InterPro" id="IPR000210">
    <property type="entry name" value="BTB/POZ_dom"/>
</dbReference>
<dbReference type="WBParaSite" id="Pan_g10886.t1">
    <property type="protein sequence ID" value="Pan_g10886.t1"/>
    <property type="gene ID" value="Pan_g10886"/>
</dbReference>
<reference evidence="2" key="1">
    <citation type="journal article" date="2013" name="Genetics">
        <title>The draft genome and transcriptome of Panagrellus redivivus are shaped by the harsh demands of a free-living lifestyle.</title>
        <authorList>
            <person name="Srinivasan J."/>
            <person name="Dillman A.R."/>
            <person name="Macchietto M.G."/>
            <person name="Heikkinen L."/>
            <person name="Lakso M."/>
            <person name="Fracchia K.M."/>
            <person name="Antoshechkin I."/>
            <person name="Mortazavi A."/>
            <person name="Wong G."/>
            <person name="Sternberg P.W."/>
        </authorList>
    </citation>
    <scope>NUCLEOTIDE SEQUENCE [LARGE SCALE GENOMIC DNA]</scope>
    <source>
        <strain evidence="2">MT8872</strain>
    </source>
</reference>
<feature type="domain" description="BTB" evidence="1">
    <location>
        <begin position="171"/>
        <end position="238"/>
    </location>
</feature>